<evidence type="ECO:0000256" key="1">
    <source>
        <dbReference type="SAM" id="MobiDB-lite"/>
    </source>
</evidence>
<name>A0A2N9IVL8_FAGSY</name>
<gene>
    <name evidence="2" type="ORF">FSB_LOCUS56490</name>
</gene>
<evidence type="ECO:0000313" key="2">
    <source>
        <dbReference type="EMBL" id="SPD28608.1"/>
    </source>
</evidence>
<feature type="compositionally biased region" description="Basic residues" evidence="1">
    <location>
        <begin position="140"/>
        <end position="156"/>
    </location>
</feature>
<sequence length="156" mass="17691">MAINTSIATVGLVKFDGTGNFGLWQRRVKDLLVQQGLVKALYGKTKKPEKMTDEEWEELDMKADEDKAMMLLTSLPASYEHLVTTLLYGKETLELEEVSGALLDHYQRKHKDSTESSGEGLVVKGYQDRGRKKDKDDKSARRRSKSKSKTVKCFKC</sequence>
<protein>
    <recommendedName>
        <fullName evidence="3">Retrotransposon Copia-like N-terminal domain-containing protein</fullName>
    </recommendedName>
</protein>
<dbReference type="Pfam" id="PF14223">
    <property type="entry name" value="Retrotran_gag_2"/>
    <property type="match status" value="1"/>
</dbReference>
<dbReference type="AlphaFoldDB" id="A0A2N9IVL8"/>
<evidence type="ECO:0008006" key="3">
    <source>
        <dbReference type="Google" id="ProtNLM"/>
    </source>
</evidence>
<organism evidence="2">
    <name type="scientific">Fagus sylvatica</name>
    <name type="common">Beechnut</name>
    <dbReference type="NCBI Taxonomy" id="28930"/>
    <lineage>
        <taxon>Eukaryota</taxon>
        <taxon>Viridiplantae</taxon>
        <taxon>Streptophyta</taxon>
        <taxon>Embryophyta</taxon>
        <taxon>Tracheophyta</taxon>
        <taxon>Spermatophyta</taxon>
        <taxon>Magnoliopsida</taxon>
        <taxon>eudicotyledons</taxon>
        <taxon>Gunneridae</taxon>
        <taxon>Pentapetalae</taxon>
        <taxon>rosids</taxon>
        <taxon>fabids</taxon>
        <taxon>Fagales</taxon>
        <taxon>Fagaceae</taxon>
        <taxon>Fagus</taxon>
    </lineage>
</organism>
<accession>A0A2N9IVL8</accession>
<dbReference type="EMBL" id="OIVN01006238">
    <property type="protein sequence ID" value="SPD28608.1"/>
    <property type="molecule type" value="Genomic_DNA"/>
</dbReference>
<reference evidence="2" key="1">
    <citation type="submission" date="2018-02" db="EMBL/GenBank/DDBJ databases">
        <authorList>
            <person name="Cohen D.B."/>
            <person name="Kent A.D."/>
        </authorList>
    </citation>
    <scope>NUCLEOTIDE SEQUENCE</scope>
</reference>
<proteinExistence type="predicted"/>
<feature type="compositionally biased region" description="Basic and acidic residues" evidence="1">
    <location>
        <begin position="126"/>
        <end position="139"/>
    </location>
</feature>
<feature type="region of interest" description="Disordered" evidence="1">
    <location>
        <begin position="107"/>
        <end position="156"/>
    </location>
</feature>